<name>A3SID3_ROSNI</name>
<comment type="caution">
    <text evidence="4">The sequence shown here is derived from an EMBL/GenBank/DDBJ whole genome shotgun (WGS) entry which is preliminary data.</text>
</comment>
<dbReference type="InterPro" id="IPR036390">
    <property type="entry name" value="WH_DNA-bd_sf"/>
</dbReference>
<feature type="signal peptide" evidence="1">
    <location>
        <begin position="1"/>
        <end position="30"/>
    </location>
</feature>
<protein>
    <recommendedName>
        <fullName evidence="6">Transcriptional regulator</fullName>
    </recommendedName>
</protein>
<evidence type="ECO:0000313" key="4">
    <source>
        <dbReference type="EMBL" id="EAP77114.1"/>
    </source>
</evidence>
<feature type="domain" description="WYL" evidence="3">
    <location>
        <begin position="147"/>
        <end position="211"/>
    </location>
</feature>
<sequence>MCENKRIMTRTHRLFQLMQALRLSTPPATAAALAQDLGVTPRTVYRDIEALRGLGAVIDGAAGFGYTLIEDAALPPLSFDSDELEALVLGLREVEAIGDPALRGAAGRALSKLRARLPESQAHRLRHAVLSAARFTPLPEPGVDVVALRQATWDERRIRFAYTDAEGRATARSVDPLSIAYMQASHCLLAYCHLRADFRAFRLDRMRDLEVLDQSFRPNRVPMLRQYMAAMRAEEATHAEAATP</sequence>
<reference evidence="4 5" key="1">
    <citation type="submission" date="2005-12" db="EMBL/GenBank/DDBJ databases">
        <authorList>
            <person name="Moran M.A."/>
            <person name="Ferriera S."/>
            <person name="Johnson J."/>
            <person name="Kravitz S."/>
            <person name="Halpern A."/>
            <person name="Remington K."/>
            <person name="Beeson K."/>
            <person name="Tran B."/>
            <person name="Rogers Y.-H."/>
            <person name="Friedman R."/>
            <person name="Venter J.C."/>
        </authorList>
    </citation>
    <scope>NUCLEOTIDE SEQUENCE [LARGE SCALE GENOMIC DNA]</scope>
    <source>
        <strain evidence="5">ATCC BAA-591 / DSM 15170 / ISM</strain>
    </source>
</reference>
<dbReference type="InterPro" id="IPR026881">
    <property type="entry name" value="WYL_dom"/>
</dbReference>
<feature type="chain" id="PRO_5002659144" description="Transcriptional regulator" evidence="1">
    <location>
        <begin position="31"/>
        <end position="244"/>
    </location>
</feature>
<dbReference type="Pfam" id="PF08279">
    <property type="entry name" value="HTH_11"/>
    <property type="match status" value="1"/>
</dbReference>
<evidence type="ECO:0008006" key="6">
    <source>
        <dbReference type="Google" id="ProtNLM"/>
    </source>
</evidence>
<dbReference type="Gene3D" id="1.10.10.10">
    <property type="entry name" value="Winged helix-like DNA-binding domain superfamily/Winged helix DNA-binding domain"/>
    <property type="match status" value="1"/>
</dbReference>
<dbReference type="PROSITE" id="PS52050">
    <property type="entry name" value="WYL"/>
    <property type="match status" value="1"/>
</dbReference>
<feature type="domain" description="Helix-turn-helix type 11" evidence="2">
    <location>
        <begin position="13"/>
        <end position="66"/>
    </location>
</feature>
<organism evidence="4 5">
    <name type="scientific">Roseovarius nubinhibens (strain ATCC BAA-591 / DSM 15170 / ISM)</name>
    <dbReference type="NCBI Taxonomy" id="89187"/>
    <lineage>
        <taxon>Bacteria</taxon>
        <taxon>Pseudomonadati</taxon>
        <taxon>Pseudomonadota</taxon>
        <taxon>Alphaproteobacteria</taxon>
        <taxon>Rhodobacterales</taxon>
        <taxon>Roseobacteraceae</taxon>
        <taxon>Roseovarius</taxon>
    </lineage>
</organism>
<dbReference type="InterPro" id="IPR013196">
    <property type="entry name" value="HTH_11"/>
</dbReference>
<dbReference type="eggNOG" id="COG2378">
    <property type="taxonomic scope" value="Bacteria"/>
</dbReference>
<gene>
    <name evidence="4" type="ORF">ISM_02455</name>
</gene>
<dbReference type="Pfam" id="PF13280">
    <property type="entry name" value="WYL"/>
    <property type="match status" value="1"/>
</dbReference>
<keyword evidence="1" id="KW-0732">Signal</keyword>
<dbReference type="PANTHER" id="PTHR34580:SF3">
    <property type="entry name" value="PROTEIN PAFB"/>
    <property type="match status" value="1"/>
</dbReference>
<dbReference type="SUPFAM" id="SSF46785">
    <property type="entry name" value="Winged helix' DNA-binding domain"/>
    <property type="match status" value="1"/>
</dbReference>
<evidence type="ECO:0000313" key="5">
    <source>
        <dbReference type="Proteomes" id="UP000005954"/>
    </source>
</evidence>
<dbReference type="HOGENOM" id="CLU_041141_7_1_5"/>
<dbReference type="Proteomes" id="UP000005954">
    <property type="component" value="Unassembled WGS sequence"/>
</dbReference>
<dbReference type="PANTHER" id="PTHR34580">
    <property type="match status" value="1"/>
</dbReference>
<dbReference type="STRING" id="89187.ISM_02455"/>
<dbReference type="InterPro" id="IPR051534">
    <property type="entry name" value="CBASS_pafABC_assoc_protein"/>
</dbReference>
<evidence type="ECO:0000259" key="2">
    <source>
        <dbReference type="Pfam" id="PF08279"/>
    </source>
</evidence>
<evidence type="ECO:0000259" key="3">
    <source>
        <dbReference type="Pfam" id="PF13280"/>
    </source>
</evidence>
<dbReference type="InterPro" id="IPR036388">
    <property type="entry name" value="WH-like_DNA-bd_sf"/>
</dbReference>
<evidence type="ECO:0000256" key="1">
    <source>
        <dbReference type="SAM" id="SignalP"/>
    </source>
</evidence>
<dbReference type="EMBL" id="AALY01000001">
    <property type="protein sequence ID" value="EAP77114.1"/>
    <property type="molecule type" value="Genomic_DNA"/>
</dbReference>
<proteinExistence type="predicted"/>
<dbReference type="AlphaFoldDB" id="A3SID3"/>
<keyword evidence="5" id="KW-1185">Reference proteome</keyword>
<accession>A3SID3</accession>